<organism evidence="1 2">
    <name type="scientific">Pseudomonas hygromyciniae</name>
    <dbReference type="NCBI Taxonomy" id="2812000"/>
    <lineage>
        <taxon>Bacteria</taxon>
        <taxon>Pseudomonadati</taxon>
        <taxon>Pseudomonadota</taxon>
        <taxon>Gammaproteobacteria</taxon>
        <taxon>Pseudomonadales</taxon>
        <taxon>Pseudomonadaceae</taxon>
        <taxon>Pseudomonas</taxon>
    </lineage>
</organism>
<dbReference type="EMBL" id="CP070506">
    <property type="protein sequence ID" value="QSB41785.1"/>
    <property type="molecule type" value="Genomic_DNA"/>
</dbReference>
<evidence type="ECO:0000313" key="2">
    <source>
        <dbReference type="Proteomes" id="UP000663249"/>
    </source>
</evidence>
<proteinExistence type="predicted"/>
<dbReference type="PANTHER" id="PTHR30037:SF4">
    <property type="entry name" value="DNA-3-METHYLADENINE GLYCOSYLASE I"/>
    <property type="match status" value="1"/>
</dbReference>
<protein>
    <submittedName>
        <fullName evidence="1">DNA-3-methyladenine glycosylase I</fullName>
    </submittedName>
</protein>
<dbReference type="InterPro" id="IPR005019">
    <property type="entry name" value="Adenine_glyco"/>
</dbReference>
<dbReference type="RefSeq" id="WP_205479308.1">
    <property type="nucleotide sequence ID" value="NZ_CP070506.1"/>
</dbReference>
<dbReference type="Proteomes" id="UP000663249">
    <property type="component" value="Chromosome"/>
</dbReference>
<dbReference type="SUPFAM" id="SSF48150">
    <property type="entry name" value="DNA-glycosylase"/>
    <property type="match status" value="1"/>
</dbReference>
<dbReference type="InterPro" id="IPR052891">
    <property type="entry name" value="DNA-3mA_glycosylase"/>
</dbReference>
<dbReference type="Gene3D" id="1.10.340.30">
    <property type="entry name" value="Hypothetical protein, domain 2"/>
    <property type="match status" value="1"/>
</dbReference>
<dbReference type="InterPro" id="IPR011257">
    <property type="entry name" value="DNA_glycosylase"/>
</dbReference>
<reference evidence="1 2" key="1">
    <citation type="submission" date="2021-02" db="EMBL/GenBank/DDBJ databases">
        <title>Genomic and phenotypic characterization of Pseudomonas hygromyciniae, a novel bacterial species discovered from a commercially purchased antibiotic vial.</title>
        <authorList>
            <person name="Turner T.L."/>
            <person name="Mitra S.D."/>
            <person name="Kochan T.J."/>
            <person name="Pincus N.B."/>
            <person name="Lebrun-Corbin M."/>
            <person name="Cheung B."/>
            <person name="Gatesy S.W."/>
            <person name="Afzal T."/>
            <person name="Ozer E.A."/>
            <person name="Hauser A.R."/>
        </authorList>
    </citation>
    <scope>NUCLEOTIDE SEQUENCE [LARGE SCALE GENOMIC DNA]</scope>
    <source>
        <strain evidence="1 2">SDM007</strain>
    </source>
</reference>
<keyword evidence="2" id="KW-1185">Reference proteome</keyword>
<accession>A0ABX7K4Z3</accession>
<dbReference type="Pfam" id="PF03352">
    <property type="entry name" value="Adenine_glyco"/>
    <property type="match status" value="1"/>
</dbReference>
<name>A0ABX7K4Z3_9PSED</name>
<evidence type="ECO:0000313" key="1">
    <source>
        <dbReference type="EMBL" id="QSB41785.1"/>
    </source>
</evidence>
<sequence>MDMPGLTTDETGQTRCTWRTAAAEYPDYHDHEWGVPVADDTALYEKICLEGFQAGMAWITILRKREHFRRAFEGFDFRRVAQYTEEDLQRLMADPGIVRNRAKILSTINNARRACELVDEYGSLAAWLWAFEPGADERPALVDMAYWTGNPTTPASVRLSKALKKRGWTFVGPTTMYAFMQAMGMVNDHLQGCACRQPIEDLRRQFKQARSPQGLYQARV</sequence>
<dbReference type="PANTHER" id="PTHR30037">
    <property type="entry name" value="DNA-3-METHYLADENINE GLYCOSYLASE 1"/>
    <property type="match status" value="1"/>
</dbReference>
<gene>
    <name evidence="1" type="ORF">JTY93_10780</name>
</gene>